<dbReference type="Proteomes" id="UP001283341">
    <property type="component" value="Unassembled WGS sequence"/>
</dbReference>
<evidence type="ECO:0000256" key="1">
    <source>
        <dbReference type="SAM" id="SignalP"/>
    </source>
</evidence>
<feature type="signal peptide" evidence="1">
    <location>
        <begin position="1"/>
        <end position="20"/>
    </location>
</feature>
<name>A0AAE0IID9_9PEZI</name>
<evidence type="ECO:0008006" key="4">
    <source>
        <dbReference type="Google" id="ProtNLM"/>
    </source>
</evidence>
<reference evidence="2" key="2">
    <citation type="submission" date="2023-06" db="EMBL/GenBank/DDBJ databases">
        <authorList>
            <consortium name="Lawrence Berkeley National Laboratory"/>
            <person name="Haridas S."/>
            <person name="Hensen N."/>
            <person name="Bonometti L."/>
            <person name="Westerberg I."/>
            <person name="Brannstrom I.O."/>
            <person name="Guillou S."/>
            <person name="Cros-Aarteil S."/>
            <person name="Calhoun S."/>
            <person name="Kuo A."/>
            <person name="Mondo S."/>
            <person name="Pangilinan J."/>
            <person name="Riley R."/>
            <person name="Labutti K."/>
            <person name="Andreopoulos B."/>
            <person name="Lipzen A."/>
            <person name="Chen C."/>
            <person name="Yanf M."/>
            <person name="Daum C."/>
            <person name="Ng V."/>
            <person name="Clum A."/>
            <person name="Steindorff A."/>
            <person name="Ohm R."/>
            <person name="Martin F."/>
            <person name="Silar P."/>
            <person name="Natvig D."/>
            <person name="Lalanne C."/>
            <person name="Gautier V."/>
            <person name="Ament-Velasquez S.L."/>
            <person name="Kruys A."/>
            <person name="Hutchinson M.I."/>
            <person name="Powell A.J."/>
            <person name="Barry K."/>
            <person name="Miller A.N."/>
            <person name="Grigoriev I.V."/>
            <person name="Debuchy R."/>
            <person name="Gladieux P."/>
            <person name="Thoren M.H."/>
            <person name="Johannesson H."/>
        </authorList>
    </citation>
    <scope>NUCLEOTIDE SEQUENCE</scope>
    <source>
        <strain evidence="2">CBS 118394</strain>
    </source>
</reference>
<accession>A0AAE0IID9</accession>
<dbReference type="EMBL" id="JAUEDM010000002">
    <property type="protein sequence ID" value="KAK3325544.1"/>
    <property type="molecule type" value="Genomic_DNA"/>
</dbReference>
<keyword evidence="1" id="KW-0732">Signal</keyword>
<protein>
    <recommendedName>
        <fullName evidence="4">Secreted protein</fullName>
    </recommendedName>
</protein>
<reference evidence="2" key="1">
    <citation type="journal article" date="2023" name="Mol. Phylogenet. Evol.">
        <title>Genome-scale phylogeny and comparative genomics of the fungal order Sordariales.</title>
        <authorList>
            <person name="Hensen N."/>
            <person name="Bonometti L."/>
            <person name="Westerberg I."/>
            <person name="Brannstrom I.O."/>
            <person name="Guillou S."/>
            <person name="Cros-Aarteil S."/>
            <person name="Calhoun S."/>
            <person name="Haridas S."/>
            <person name="Kuo A."/>
            <person name="Mondo S."/>
            <person name="Pangilinan J."/>
            <person name="Riley R."/>
            <person name="LaButti K."/>
            <person name="Andreopoulos B."/>
            <person name="Lipzen A."/>
            <person name="Chen C."/>
            <person name="Yan M."/>
            <person name="Daum C."/>
            <person name="Ng V."/>
            <person name="Clum A."/>
            <person name="Steindorff A."/>
            <person name="Ohm R.A."/>
            <person name="Martin F."/>
            <person name="Silar P."/>
            <person name="Natvig D.O."/>
            <person name="Lalanne C."/>
            <person name="Gautier V."/>
            <person name="Ament-Velasquez S.L."/>
            <person name="Kruys A."/>
            <person name="Hutchinson M.I."/>
            <person name="Powell A.J."/>
            <person name="Barry K."/>
            <person name="Miller A.N."/>
            <person name="Grigoriev I.V."/>
            <person name="Debuchy R."/>
            <person name="Gladieux P."/>
            <person name="Hiltunen Thoren M."/>
            <person name="Johannesson H."/>
        </authorList>
    </citation>
    <scope>NUCLEOTIDE SEQUENCE</scope>
    <source>
        <strain evidence="2">CBS 118394</strain>
    </source>
</reference>
<keyword evidence="3" id="KW-1185">Reference proteome</keyword>
<feature type="chain" id="PRO_5041936468" description="Secreted protein" evidence="1">
    <location>
        <begin position="21"/>
        <end position="75"/>
    </location>
</feature>
<evidence type="ECO:0000313" key="3">
    <source>
        <dbReference type="Proteomes" id="UP001283341"/>
    </source>
</evidence>
<comment type="caution">
    <text evidence="2">The sequence shown here is derived from an EMBL/GenBank/DDBJ whole genome shotgun (WGS) entry which is preliminary data.</text>
</comment>
<sequence>MAFPSLLFTTCLCAFTRGWGVRYGIEAGAGGWRPVDTGEALHYERIARAFERADLGSRFWQCSLVSAFIPFPLPV</sequence>
<evidence type="ECO:0000313" key="2">
    <source>
        <dbReference type="EMBL" id="KAK3325544.1"/>
    </source>
</evidence>
<organism evidence="2 3">
    <name type="scientific">Apodospora peruviana</name>
    <dbReference type="NCBI Taxonomy" id="516989"/>
    <lineage>
        <taxon>Eukaryota</taxon>
        <taxon>Fungi</taxon>
        <taxon>Dikarya</taxon>
        <taxon>Ascomycota</taxon>
        <taxon>Pezizomycotina</taxon>
        <taxon>Sordariomycetes</taxon>
        <taxon>Sordariomycetidae</taxon>
        <taxon>Sordariales</taxon>
        <taxon>Lasiosphaeriaceae</taxon>
        <taxon>Apodospora</taxon>
    </lineage>
</organism>
<gene>
    <name evidence="2" type="ORF">B0H66DRAFT_548635</name>
</gene>
<dbReference type="AlphaFoldDB" id="A0AAE0IID9"/>
<proteinExistence type="predicted"/>